<dbReference type="Gene3D" id="2.60.20.10">
    <property type="entry name" value="Crystallins"/>
    <property type="match status" value="1"/>
</dbReference>
<accession>A0A9W5YXE9</accession>
<proteinExistence type="predicted"/>
<reference evidence="1" key="1">
    <citation type="submission" date="2022-07" db="EMBL/GenBank/DDBJ databases">
        <title>Taxonomy of Aspergillus series Nigri: significant species reduction supported by multi-species coalescent approaches.</title>
        <authorList>
            <person name="Bian C."/>
            <person name="Kusuya Y."/>
            <person name="Sklenar F."/>
            <person name="D'hooge E."/>
            <person name="Yaguchi T."/>
            <person name="Takahashi H."/>
            <person name="Hubka V."/>
        </authorList>
    </citation>
    <scope>NUCLEOTIDE SEQUENCE</scope>
    <source>
        <strain evidence="1">CBS 733.88</strain>
    </source>
</reference>
<organism evidence="1 2">
    <name type="scientific">Aspergillus brasiliensis</name>
    <dbReference type="NCBI Taxonomy" id="319629"/>
    <lineage>
        <taxon>Eukaryota</taxon>
        <taxon>Fungi</taxon>
        <taxon>Dikarya</taxon>
        <taxon>Ascomycota</taxon>
        <taxon>Pezizomycotina</taxon>
        <taxon>Eurotiomycetes</taxon>
        <taxon>Eurotiomycetidae</taxon>
        <taxon>Eurotiales</taxon>
        <taxon>Aspergillaceae</taxon>
        <taxon>Aspergillus</taxon>
        <taxon>Aspergillus subgen. Circumdati</taxon>
    </lineage>
</organism>
<evidence type="ECO:0000313" key="2">
    <source>
        <dbReference type="Proteomes" id="UP001143548"/>
    </source>
</evidence>
<dbReference type="EMBL" id="BROQ01000076">
    <property type="protein sequence ID" value="GKZ23951.1"/>
    <property type="molecule type" value="Genomic_DNA"/>
</dbReference>
<protein>
    <submittedName>
        <fullName evidence="1">Uncharacterized protein</fullName>
    </submittedName>
</protein>
<sequence length="151" mass="16543">MAQTPQVLSPFLTQVHRILLIKNNKVTLYSDMYYQGDSVNIPADGECHELPDYQPNLALQVSSIQIPSGVQCSLSNIGCFDGVIDVPGVIVDAPGTNSLYNFDFNDATLPEDSDGRQVYVATLFDTLSLFGRFELLSDSFDDVCRSGEILA</sequence>
<gene>
    <name evidence="1" type="ORF">AbraCBS73388_010559</name>
</gene>
<dbReference type="Proteomes" id="UP001143548">
    <property type="component" value="Unassembled WGS sequence"/>
</dbReference>
<dbReference type="AlphaFoldDB" id="A0A9W5YXE9"/>
<comment type="caution">
    <text evidence="1">The sequence shown here is derived from an EMBL/GenBank/DDBJ whole genome shotgun (WGS) entry which is preliminary data.</text>
</comment>
<evidence type="ECO:0000313" key="1">
    <source>
        <dbReference type="EMBL" id="GKZ23951.1"/>
    </source>
</evidence>
<name>A0A9W5YXE9_9EURO</name>